<keyword evidence="15" id="KW-1185">Reference proteome</keyword>
<reference evidence="14" key="1">
    <citation type="submission" date="2022-06" db="EMBL/GenBank/DDBJ databases">
        <title>Genome Sequence of Candolleomyces eurysporus.</title>
        <authorList>
            <person name="Buettner E."/>
        </authorList>
    </citation>
    <scope>NUCLEOTIDE SEQUENCE</scope>
    <source>
        <strain evidence="14">VTCC 930004</strain>
    </source>
</reference>
<sequence length="297" mass="32428">MRSVHTFFFIFATVLQGVVGGTAGCGKTAPASGTKSIGSRQYILQVPANYDPNREYKLIFGFHPLGGSMNQIHPNYYGIRALANETAIFISPNGIDAGWANTNNRDVDFVDQILTEVQNSLCVDEKQIFSTGFSYGGAMSYALACARANVFRAVSVLAGASISGCVDGETKIAYLGIHGVQDQALSVSMGRSLRDRYLRVNGCQPEEASEPPRGSDTNYIKTEYSCDPGYPVWWIAHGGDHTWGQNYMASNTWDFWTRAIYEGVSNPPTTTSTPTLPPTSSPPRSHHQPSHQRKLLC</sequence>
<evidence type="ECO:0000256" key="7">
    <source>
        <dbReference type="ARBA" id="ARBA00023277"/>
    </source>
</evidence>
<dbReference type="AlphaFoldDB" id="A0A9W8J2B0"/>
<evidence type="ECO:0000313" key="14">
    <source>
        <dbReference type="EMBL" id="KAJ2925034.1"/>
    </source>
</evidence>
<dbReference type="InterPro" id="IPR029058">
    <property type="entry name" value="AB_hydrolase_fold"/>
</dbReference>
<dbReference type="Proteomes" id="UP001140091">
    <property type="component" value="Unassembled WGS sequence"/>
</dbReference>
<keyword evidence="7 11" id="KW-0119">Carbohydrate metabolism</keyword>
<accession>A0A9W8J2B0</accession>
<keyword evidence="5 11" id="KW-0732">Signal</keyword>
<dbReference type="Gene3D" id="3.40.50.1820">
    <property type="entry name" value="alpha/beta hydrolase"/>
    <property type="match status" value="1"/>
</dbReference>
<feature type="region of interest" description="Disordered" evidence="12">
    <location>
        <begin position="266"/>
        <end position="297"/>
    </location>
</feature>
<keyword evidence="3 11" id="KW-0964">Secreted</keyword>
<dbReference type="GO" id="GO:0005576">
    <property type="term" value="C:extracellular region"/>
    <property type="evidence" value="ECO:0007669"/>
    <property type="project" value="UniProtKB-SubCell"/>
</dbReference>
<evidence type="ECO:0000259" key="13">
    <source>
        <dbReference type="Pfam" id="PF00326"/>
    </source>
</evidence>
<evidence type="ECO:0000256" key="5">
    <source>
        <dbReference type="ARBA" id="ARBA00022729"/>
    </source>
</evidence>
<protein>
    <recommendedName>
        <fullName evidence="11">Feruloyl esterase C</fullName>
        <ecNumber evidence="11">3.1.1.73</ecNumber>
    </recommendedName>
    <alternativeName>
        <fullName evidence="11">Ferulic acid esterase C</fullName>
    </alternativeName>
</protein>
<proteinExistence type="inferred from homology"/>
<evidence type="ECO:0000256" key="11">
    <source>
        <dbReference type="RuleBase" id="RU367094"/>
    </source>
</evidence>
<evidence type="ECO:0000256" key="1">
    <source>
        <dbReference type="ARBA" id="ARBA00004613"/>
    </source>
</evidence>
<dbReference type="PANTHER" id="PTHR38050">
    <property type="match status" value="1"/>
</dbReference>
<evidence type="ECO:0000256" key="8">
    <source>
        <dbReference type="ARBA" id="ARBA00023326"/>
    </source>
</evidence>
<dbReference type="OrthoDB" id="424610at2759"/>
<feature type="non-terminal residue" evidence="14">
    <location>
        <position position="1"/>
    </location>
</feature>
<dbReference type="PANTHER" id="PTHR38050:SF1">
    <property type="entry name" value="FERULOYL ESTERASE C"/>
    <property type="match status" value="1"/>
</dbReference>
<dbReference type="PROSITE" id="PS51257">
    <property type="entry name" value="PROKAR_LIPOPROTEIN"/>
    <property type="match status" value="1"/>
</dbReference>
<dbReference type="GO" id="GO:0006508">
    <property type="term" value="P:proteolysis"/>
    <property type="evidence" value="ECO:0007669"/>
    <property type="project" value="InterPro"/>
</dbReference>
<evidence type="ECO:0000313" key="15">
    <source>
        <dbReference type="Proteomes" id="UP001140091"/>
    </source>
</evidence>
<dbReference type="EC" id="3.1.1.73" evidence="11"/>
<dbReference type="GO" id="GO:0045493">
    <property type="term" value="P:xylan catabolic process"/>
    <property type="evidence" value="ECO:0007669"/>
    <property type="project" value="UniProtKB-UniRule"/>
</dbReference>
<dbReference type="InterPro" id="IPR001375">
    <property type="entry name" value="Peptidase_S9_cat"/>
</dbReference>
<dbReference type="SUPFAM" id="SSF53474">
    <property type="entry name" value="alpha/beta-Hydrolases"/>
    <property type="match status" value="1"/>
</dbReference>
<dbReference type="Pfam" id="PF00326">
    <property type="entry name" value="Peptidase_S9"/>
    <property type="match status" value="1"/>
</dbReference>
<evidence type="ECO:0000256" key="3">
    <source>
        <dbReference type="ARBA" id="ARBA00022525"/>
    </source>
</evidence>
<keyword evidence="8 11" id="KW-0624">Polysaccharide degradation</keyword>
<evidence type="ECO:0000256" key="9">
    <source>
        <dbReference type="ARBA" id="ARBA00025250"/>
    </source>
</evidence>
<dbReference type="EMBL" id="JANBPK010001197">
    <property type="protein sequence ID" value="KAJ2925034.1"/>
    <property type="molecule type" value="Genomic_DNA"/>
</dbReference>
<feature type="chain" id="PRO_5041013953" description="Feruloyl esterase C" evidence="11">
    <location>
        <begin position="21"/>
        <end position="297"/>
    </location>
</feature>
<dbReference type="GO" id="GO:0030600">
    <property type="term" value="F:feruloyl esterase activity"/>
    <property type="evidence" value="ECO:0007669"/>
    <property type="project" value="UniProtKB-UniRule"/>
</dbReference>
<evidence type="ECO:0000256" key="10">
    <source>
        <dbReference type="ARBA" id="ARBA00034075"/>
    </source>
</evidence>
<evidence type="ECO:0000256" key="4">
    <source>
        <dbReference type="ARBA" id="ARBA00022651"/>
    </source>
</evidence>
<dbReference type="GO" id="GO:0008236">
    <property type="term" value="F:serine-type peptidase activity"/>
    <property type="evidence" value="ECO:0007669"/>
    <property type="project" value="InterPro"/>
</dbReference>
<keyword evidence="4 11" id="KW-0858">Xylan degradation</keyword>
<comment type="similarity">
    <text evidence="2 11">Belongs to the faeC family.</text>
</comment>
<comment type="function">
    <text evidence="9 11">Involved in degradation of plant cell walls. Hydrolyzes the feruloyl-arabinose ester bond in arabinoxylans, and the feruloyl-galactose ester bond in pectin. Active against paranitrophenyl-acetate, methyl ferulate and wheat arabinoxylan.</text>
</comment>
<keyword evidence="6 11" id="KW-0378">Hydrolase</keyword>
<evidence type="ECO:0000256" key="12">
    <source>
        <dbReference type="SAM" id="MobiDB-lite"/>
    </source>
</evidence>
<evidence type="ECO:0000256" key="6">
    <source>
        <dbReference type="ARBA" id="ARBA00022801"/>
    </source>
</evidence>
<evidence type="ECO:0000256" key="2">
    <source>
        <dbReference type="ARBA" id="ARBA00010278"/>
    </source>
</evidence>
<gene>
    <name evidence="14" type="ORF">H1R20_g12064</name>
</gene>
<feature type="domain" description="Peptidase S9 prolyl oligopeptidase catalytic" evidence="13">
    <location>
        <begin position="104"/>
        <end position="159"/>
    </location>
</feature>
<comment type="caution">
    <text evidence="14">The sequence shown here is derived from an EMBL/GenBank/DDBJ whole genome shotgun (WGS) entry which is preliminary data.</text>
</comment>
<feature type="compositionally biased region" description="Basic residues" evidence="12">
    <location>
        <begin position="284"/>
        <end position="297"/>
    </location>
</feature>
<name>A0A9W8J2B0_9AGAR</name>
<dbReference type="InterPro" id="IPR043595">
    <property type="entry name" value="FaeB/C/D"/>
</dbReference>
<organism evidence="14 15">
    <name type="scientific">Candolleomyces eurysporus</name>
    <dbReference type="NCBI Taxonomy" id="2828524"/>
    <lineage>
        <taxon>Eukaryota</taxon>
        <taxon>Fungi</taxon>
        <taxon>Dikarya</taxon>
        <taxon>Basidiomycota</taxon>
        <taxon>Agaricomycotina</taxon>
        <taxon>Agaricomycetes</taxon>
        <taxon>Agaricomycetidae</taxon>
        <taxon>Agaricales</taxon>
        <taxon>Agaricineae</taxon>
        <taxon>Psathyrellaceae</taxon>
        <taxon>Candolleomyces</taxon>
    </lineage>
</organism>
<comment type="catalytic activity">
    <reaction evidence="10 11">
        <text>feruloyl-polysaccharide + H2O = ferulate + polysaccharide.</text>
        <dbReference type="EC" id="3.1.1.73"/>
    </reaction>
</comment>
<comment type="subcellular location">
    <subcellularLocation>
        <location evidence="1 11">Secreted</location>
    </subcellularLocation>
</comment>
<feature type="signal peptide" evidence="11">
    <location>
        <begin position="1"/>
        <end position="20"/>
    </location>
</feature>